<name>A0ABM4BRI8_HYDVU</name>
<dbReference type="PANTHER" id="PTHR48021:SF1">
    <property type="entry name" value="GH07001P-RELATED"/>
    <property type="match status" value="1"/>
</dbReference>
<gene>
    <name evidence="9" type="primary">LOC100203525</name>
</gene>
<dbReference type="CDD" id="cd17358">
    <property type="entry name" value="MFS_GLUT6_8_Class3_like"/>
    <property type="match status" value="1"/>
</dbReference>
<accession>A0ABM4BRI8</accession>
<feature type="transmembrane region" description="Helical" evidence="6">
    <location>
        <begin position="437"/>
        <end position="456"/>
    </location>
</feature>
<dbReference type="InterPro" id="IPR036259">
    <property type="entry name" value="MFS_trans_sf"/>
</dbReference>
<dbReference type="PROSITE" id="PS00217">
    <property type="entry name" value="SUGAR_TRANSPORT_2"/>
    <property type="match status" value="1"/>
</dbReference>
<dbReference type="Pfam" id="PF00083">
    <property type="entry name" value="Sugar_tr"/>
    <property type="match status" value="1"/>
</dbReference>
<feature type="transmembrane region" description="Helical" evidence="6">
    <location>
        <begin position="63"/>
        <end position="85"/>
    </location>
</feature>
<keyword evidence="2 6" id="KW-0812">Transmembrane</keyword>
<dbReference type="PROSITE" id="PS50850">
    <property type="entry name" value="MFS"/>
    <property type="match status" value="1"/>
</dbReference>
<dbReference type="InterPro" id="IPR020846">
    <property type="entry name" value="MFS_dom"/>
</dbReference>
<evidence type="ECO:0000259" key="7">
    <source>
        <dbReference type="PROSITE" id="PS50850"/>
    </source>
</evidence>
<dbReference type="InterPro" id="IPR005828">
    <property type="entry name" value="MFS_sugar_transport-like"/>
</dbReference>
<feature type="transmembrane region" description="Helical" evidence="6">
    <location>
        <begin position="175"/>
        <end position="195"/>
    </location>
</feature>
<dbReference type="InterPro" id="IPR050549">
    <property type="entry name" value="MFS_Trehalose_Transporter"/>
</dbReference>
<keyword evidence="5" id="KW-0813">Transport</keyword>
<organism evidence="8 9">
    <name type="scientific">Hydra vulgaris</name>
    <name type="common">Hydra</name>
    <name type="synonym">Hydra attenuata</name>
    <dbReference type="NCBI Taxonomy" id="6087"/>
    <lineage>
        <taxon>Eukaryota</taxon>
        <taxon>Metazoa</taxon>
        <taxon>Cnidaria</taxon>
        <taxon>Hydrozoa</taxon>
        <taxon>Hydroidolina</taxon>
        <taxon>Anthoathecata</taxon>
        <taxon>Aplanulata</taxon>
        <taxon>Hydridae</taxon>
        <taxon>Hydra</taxon>
    </lineage>
</organism>
<dbReference type="Gene3D" id="1.20.1250.20">
    <property type="entry name" value="MFS general substrate transporter like domains"/>
    <property type="match status" value="1"/>
</dbReference>
<keyword evidence="3 6" id="KW-1133">Transmembrane helix</keyword>
<feature type="transmembrane region" description="Helical" evidence="6">
    <location>
        <begin position="256"/>
        <end position="278"/>
    </location>
</feature>
<comment type="similarity">
    <text evidence="5">Belongs to the major facilitator superfamily. Sugar transporter (TC 2.A.1.1) family.</text>
</comment>
<evidence type="ECO:0000256" key="1">
    <source>
        <dbReference type="ARBA" id="ARBA00004141"/>
    </source>
</evidence>
<dbReference type="NCBIfam" id="TIGR00879">
    <property type="entry name" value="SP"/>
    <property type="match status" value="1"/>
</dbReference>
<feature type="domain" description="Major facilitator superfamily (MFS) profile" evidence="7">
    <location>
        <begin position="22"/>
        <end position="460"/>
    </location>
</feature>
<evidence type="ECO:0000256" key="5">
    <source>
        <dbReference type="RuleBase" id="RU003346"/>
    </source>
</evidence>
<feature type="transmembrane region" description="Helical" evidence="6">
    <location>
        <begin position="118"/>
        <end position="139"/>
    </location>
</feature>
<dbReference type="InterPro" id="IPR003663">
    <property type="entry name" value="Sugar/inositol_transpt"/>
</dbReference>
<dbReference type="InterPro" id="IPR044775">
    <property type="entry name" value="MFS_ERD6/Tret1-like"/>
</dbReference>
<evidence type="ECO:0000256" key="2">
    <source>
        <dbReference type="ARBA" id="ARBA00022692"/>
    </source>
</evidence>
<feature type="transmembrane region" description="Helical" evidence="6">
    <location>
        <begin position="151"/>
        <end position="169"/>
    </location>
</feature>
<evidence type="ECO:0000256" key="3">
    <source>
        <dbReference type="ARBA" id="ARBA00022989"/>
    </source>
</evidence>
<sequence>MSASDRIPLIESKDRFSSVFAAAVTASLASLCFGFTLGYTSPTELKMTTDGKDGHLVISKNQFSWFASLIAIGALFGSMLAGYFIDKFGRKSTIIMTSLLYMPGWCLISYASNVLMLYSGRILTGIAVGMSSLSVPVYIAEIASPRLRGGLGAINQLGVVVGIFIAYLVGAFLTWQWTAMFANFIVVAMVLLMLLMPETPRWLLAHGQRQLGLQGLQWLRGPLYDAEAEICDIENNLDKQEKASFRDFMTPGLYRPLIIGSMLMMFQQFCGINAVLFFDAKIFKSAGIDGADKVSLLVGGAQVLSTVVSCLIVDKLGRRLLLMVGSISMFLCTLLLGIYYDIAKIDNDENTISIFGKISHTVPLHQISWLAALCVIVYIIVFSIGWGPLPWLLMSEIFPPRARGFASGIVTFVNWLLVFVVTKFFHNMIVSFHEQGTFWFFSAFSLASFFFVFFCVPETKGKSLEDIEQLFAL</sequence>
<proteinExistence type="inferred from homology"/>
<dbReference type="RefSeq" id="XP_065651751.1">
    <property type="nucleotide sequence ID" value="XM_065795679.1"/>
</dbReference>
<feature type="transmembrane region" description="Helical" evidence="6">
    <location>
        <begin position="20"/>
        <end position="39"/>
    </location>
</feature>
<dbReference type="PROSITE" id="PS00216">
    <property type="entry name" value="SUGAR_TRANSPORT_1"/>
    <property type="match status" value="1"/>
</dbReference>
<dbReference type="Proteomes" id="UP001652625">
    <property type="component" value="Chromosome 04"/>
</dbReference>
<dbReference type="PANTHER" id="PTHR48021">
    <property type="match status" value="1"/>
</dbReference>
<feature type="transmembrane region" description="Helical" evidence="6">
    <location>
        <begin position="92"/>
        <end position="112"/>
    </location>
</feature>
<dbReference type="PRINTS" id="PR00171">
    <property type="entry name" value="SUGRTRNSPORT"/>
</dbReference>
<comment type="subcellular location">
    <subcellularLocation>
        <location evidence="1">Membrane</location>
        <topology evidence="1">Multi-pass membrane protein</topology>
    </subcellularLocation>
</comment>
<evidence type="ECO:0000256" key="4">
    <source>
        <dbReference type="ARBA" id="ARBA00023136"/>
    </source>
</evidence>
<evidence type="ECO:0000313" key="9">
    <source>
        <dbReference type="RefSeq" id="XP_065651751.1"/>
    </source>
</evidence>
<dbReference type="InterPro" id="IPR005829">
    <property type="entry name" value="Sugar_transporter_CS"/>
</dbReference>
<keyword evidence="8" id="KW-1185">Reference proteome</keyword>
<reference evidence="9" key="1">
    <citation type="submission" date="2025-08" db="UniProtKB">
        <authorList>
            <consortium name="RefSeq"/>
        </authorList>
    </citation>
    <scope>IDENTIFICATION</scope>
</reference>
<feature type="transmembrane region" description="Helical" evidence="6">
    <location>
        <begin position="367"/>
        <end position="393"/>
    </location>
</feature>
<evidence type="ECO:0000256" key="6">
    <source>
        <dbReference type="SAM" id="Phobius"/>
    </source>
</evidence>
<dbReference type="SUPFAM" id="SSF103473">
    <property type="entry name" value="MFS general substrate transporter"/>
    <property type="match status" value="1"/>
</dbReference>
<evidence type="ECO:0000313" key="8">
    <source>
        <dbReference type="Proteomes" id="UP001652625"/>
    </source>
</evidence>
<keyword evidence="4 6" id="KW-0472">Membrane</keyword>
<keyword evidence="9" id="KW-0762">Sugar transport</keyword>
<feature type="transmembrane region" description="Helical" evidence="6">
    <location>
        <begin position="405"/>
        <end position="425"/>
    </location>
</feature>
<protein>
    <submittedName>
        <fullName evidence="9">Solute carrier family 2, facilitated glucose transporter member 8 isoform X2</fullName>
    </submittedName>
</protein>
<dbReference type="GeneID" id="100203525"/>
<feature type="transmembrane region" description="Helical" evidence="6">
    <location>
        <begin position="320"/>
        <end position="340"/>
    </location>
</feature>
<feature type="transmembrane region" description="Helical" evidence="6">
    <location>
        <begin position="294"/>
        <end position="313"/>
    </location>
</feature>